<sequence length="177" mass="19970">MVLVLKIQTIYGFKSTLMEMVSWTMKSFSIYGFQIIPHGLGPKDTKDLWVQADIDGNSVMDNEQFQNCWSFAAALPFEILPLHAYISYPHGNNLLLQQRIWNPKCSEPPEEKTAPGNDGTQMMGERQQTFGFNVKDAVLFPPEVERGMWPENYSLSDHAPLTVVFSPVSIPCGQPIC</sequence>
<evidence type="ECO:0000313" key="2">
    <source>
        <dbReference type="Proteomes" id="UP000287651"/>
    </source>
</evidence>
<proteinExistence type="predicted"/>
<dbReference type="EMBL" id="AMZH03023317">
    <property type="protein sequence ID" value="RRT36645.1"/>
    <property type="molecule type" value="Genomic_DNA"/>
</dbReference>
<reference evidence="1 2" key="1">
    <citation type="journal article" date="2014" name="Agronomy (Basel)">
        <title>A Draft Genome Sequence for Ensete ventricosum, the Drought-Tolerant Tree Against Hunger.</title>
        <authorList>
            <person name="Harrison J."/>
            <person name="Moore K.A."/>
            <person name="Paszkiewicz K."/>
            <person name="Jones T."/>
            <person name="Grant M."/>
            <person name="Ambacheew D."/>
            <person name="Muzemil S."/>
            <person name="Studholme D.J."/>
        </authorList>
    </citation>
    <scope>NUCLEOTIDE SEQUENCE [LARGE SCALE GENOMIC DNA]</scope>
</reference>
<accession>A0A426XAZ0</accession>
<dbReference type="Proteomes" id="UP000287651">
    <property type="component" value="Unassembled WGS sequence"/>
</dbReference>
<evidence type="ECO:0000313" key="1">
    <source>
        <dbReference type="EMBL" id="RRT36645.1"/>
    </source>
</evidence>
<protein>
    <recommendedName>
        <fullName evidence="3">Endonuclease/exonuclease/phosphatase domain-containing protein</fullName>
    </recommendedName>
</protein>
<dbReference type="AlphaFoldDB" id="A0A426XAZ0"/>
<organism evidence="1 2">
    <name type="scientific">Ensete ventricosum</name>
    <name type="common">Abyssinian banana</name>
    <name type="synonym">Musa ensete</name>
    <dbReference type="NCBI Taxonomy" id="4639"/>
    <lineage>
        <taxon>Eukaryota</taxon>
        <taxon>Viridiplantae</taxon>
        <taxon>Streptophyta</taxon>
        <taxon>Embryophyta</taxon>
        <taxon>Tracheophyta</taxon>
        <taxon>Spermatophyta</taxon>
        <taxon>Magnoliopsida</taxon>
        <taxon>Liliopsida</taxon>
        <taxon>Zingiberales</taxon>
        <taxon>Musaceae</taxon>
        <taxon>Ensete</taxon>
    </lineage>
</organism>
<evidence type="ECO:0008006" key="3">
    <source>
        <dbReference type="Google" id="ProtNLM"/>
    </source>
</evidence>
<gene>
    <name evidence="1" type="ORF">B296_00031818</name>
</gene>
<name>A0A426XAZ0_ENSVE</name>
<comment type="caution">
    <text evidence="1">The sequence shown here is derived from an EMBL/GenBank/DDBJ whole genome shotgun (WGS) entry which is preliminary data.</text>
</comment>